<dbReference type="OrthoDB" id="16729at2759"/>
<accession>A0A067P826</accession>
<dbReference type="InParanoid" id="A0A067P826"/>
<dbReference type="GO" id="GO:0061640">
    <property type="term" value="P:cytoskeleton-dependent cytokinesis"/>
    <property type="evidence" value="ECO:0007669"/>
    <property type="project" value="InterPro"/>
</dbReference>
<name>A0A067P826_9AGAM</name>
<dbReference type="PANTHER" id="PTHR28360">
    <property type="entry name" value="DYNACTIN SUBUNIT 3"/>
    <property type="match status" value="1"/>
</dbReference>
<evidence type="ECO:0000313" key="3">
    <source>
        <dbReference type="Proteomes" id="UP000027265"/>
    </source>
</evidence>
<evidence type="ECO:0000313" key="2">
    <source>
        <dbReference type="EMBL" id="KDQ51048.1"/>
    </source>
</evidence>
<dbReference type="InterPro" id="IPR009991">
    <property type="entry name" value="DCTN3"/>
</dbReference>
<proteinExistence type="predicted"/>
<sequence length="276" mass="31018">MSHIGSVFLGDVQRSRILSSSTPPTSPRPTISPPPRHHTISPISAFERDTPPRPIIPPTIDPAQSLELRIRWLEALVYGVRQDAPGRKGKEKGPELRNGETLVRRAEEVQTKLNGVVEGNDGLQRFMDHYERHAHLLSPSFALSGTIPTGPPSYESMSPSELEAFLAEMEPEIRAADRDMREIENLERKGVTGPGRLADFQPLKPRLEALAKAHEEDIKLAADLERRVAALMERYATHVDALSELFVAWDETITEVEMKVSKLERERGEKRRLGFE</sequence>
<dbReference type="Proteomes" id="UP000027265">
    <property type="component" value="Unassembled WGS sequence"/>
</dbReference>
<evidence type="ECO:0000256" key="1">
    <source>
        <dbReference type="SAM" id="MobiDB-lite"/>
    </source>
</evidence>
<dbReference type="GO" id="GO:0005869">
    <property type="term" value="C:dynactin complex"/>
    <property type="evidence" value="ECO:0007669"/>
    <property type="project" value="InterPro"/>
</dbReference>
<feature type="compositionally biased region" description="Pro residues" evidence="1">
    <location>
        <begin position="24"/>
        <end position="34"/>
    </location>
</feature>
<protein>
    <submittedName>
        <fullName evidence="2">Uncharacterized protein</fullName>
    </submittedName>
</protein>
<dbReference type="PANTHER" id="PTHR28360:SF1">
    <property type="entry name" value="DYNACTIN SUBUNIT 3"/>
    <property type="match status" value="1"/>
</dbReference>
<dbReference type="AlphaFoldDB" id="A0A067P826"/>
<dbReference type="Pfam" id="PF07426">
    <property type="entry name" value="Dynactin_p22"/>
    <property type="match status" value="1"/>
</dbReference>
<gene>
    <name evidence="2" type="ORF">JAAARDRAFT_199436</name>
</gene>
<dbReference type="EMBL" id="KL197752">
    <property type="protein sequence ID" value="KDQ51048.1"/>
    <property type="molecule type" value="Genomic_DNA"/>
</dbReference>
<dbReference type="STRING" id="933084.A0A067P826"/>
<keyword evidence="3" id="KW-1185">Reference proteome</keyword>
<dbReference type="HOGENOM" id="CLU_052861_1_0_1"/>
<organism evidence="2 3">
    <name type="scientific">Jaapia argillacea MUCL 33604</name>
    <dbReference type="NCBI Taxonomy" id="933084"/>
    <lineage>
        <taxon>Eukaryota</taxon>
        <taxon>Fungi</taxon>
        <taxon>Dikarya</taxon>
        <taxon>Basidiomycota</taxon>
        <taxon>Agaricomycotina</taxon>
        <taxon>Agaricomycetes</taxon>
        <taxon>Agaricomycetidae</taxon>
        <taxon>Jaapiales</taxon>
        <taxon>Jaapiaceae</taxon>
        <taxon>Jaapia</taxon>
    </lineage>
</organism>
<reference evidence="3" key="1">
    <citation type="journal article" date="2014" name="Proc. Natl. Acad. Sci. U.S.A.">
        <title>Extensive sampling of basidiomycete genomes demonstrates inadequacy of the white-rot/brown-rot paradigm for wood decay fungi.</title>
        <authorList>
            <person name="Riley R."/>
            <person name="Salamov A.A."/>
            <person name="Brown D.W."/>
            <person name="Nagy L.G."/>
            <person name="Floudas D."/>
            <person name="Held B.W."/>
            <person name="Levasseur A."/>
            <person name="Lombard V."/>
            <person name="Morin E."/>
            <person name="Otillar R."/>
            <person name="Lindquist E.A."/>
            <person name="Sun H."/>
            <person name="LaButti K.M."/>
            <person name="Schmutz J."/>
            <person name="Jabbour D."/>
            <person name="Luo H."/>
            <person name="Baker S.E."/>
            <person name="Pisabarro A.G."/>
            <person name="Walton J.D."/>
            <person name="Blanchette R.A."/>
            <person name="Henrissat B."/>
            <person name="Martin F."/>
            <person name="Cullen D."/>
            <person name="Hibbett D.S."/>
            <person name="Grigoriev I.V."/>
        </authorList>
    </citation>
    <scope>NUCLEOTIDE SEQUENCE [LARGE SCALE GENOMIC DNA]</scope>
    <source>
        <strain evidence="3">MUCL 33604</strain>
    </source>
</reference>
<feature type="region of interest" description="Disordered" evidence="1">
    <location>
        <begin position="10"/>
        <end position="60"/>
    </location>
</feature>